<name>A0A8X6P1S2_NEPPI</name>
<feature type="region of interest" description="Disordered" evidence="1">
    <location>
        <begin position="683"/>
        <end position="712"/>
    </location>
</feature>
<comment type="caution">
    <text evidence="3">The sequence shown here is derived from an EMBL/GenBank/DDBJ whole genome shotgun (WGS) entry which is preliminary data.</text>
</comment>
<gene>
    <name evidence="3" type="primary">F54H12.3</name>
    <name evidence="3" type="ORF">NPIL_589741</name>
</gene>
<dbReference type="InterPro" id="IPR012337">
    <property type="entry name" value="RNaseH-like_sf"/>
</dbReference>
<dbReference type="EMBL" id="BMAW01110606">
    <property type="protein sequence ID" value="GFT43933.1"/>
    <property type="molecule type" value="Genomic_DNA"/>
</dbReference>
<dbReference type="Gene3D" id="3.30.420.10">
    <property type="entry name" value="Ribonuclease H-like superfamily/Ribonuclease H"/>
    <property type="match status" value="1"/>
</dbReference>
<reference evidence="3" key="1">
    <citation type="submission" date="2020-08" db="EMBL/GenBank/DDBJ databases">
        <title>Multicomponent nature underlies the extraordinary mechanical properties of spider dragline silk.</title>
        <authorList>
            <person name="Kono N."/>
            <person name="Nakamura H."/>
            <person name="Mori M."/>
            <person name="Yoshida Y."/>
            <person name="Ohtoshi R."/>
            <person name="Malay A.D."/>
            <person name="Moran D.A.P."/>
            <person name="Tomita M."/>
            <person name="Numata K."/>
            <person name="Arakawa K."/>
        </authorList>
    </citation>
    <scope>NUCLEOTIDE SEQUENCE</scope>
</reference>
<dbReference type="AlphaFoldDB" id="A0A8X6P1S2"/>
<proteinExistence type="predicted"/>
<dbReference type="InterPro" id="IPR036397">
    <property type="entry name" value="RNaseH_sf"/>
</dbReference>
<feature type="domain" description="Integrase catalytic" evidence="2">
    <location>
        <begin position="1"/>
        <end position="124"/>
    </location>
</feature>
<dbReference type="GO" id="GO:0003676">
    <property type="term" value="F:nucleic acid binding"/>
    <property type="evidence" value="ECO:0007669"/>
    <property type="project" value="InterPro"/>
</dbReference>
<dbReference type="InterPro" id="IPR001584">
    <property type="entry name" value="Integrase_cat-core"/>
</dbReference>
<dbReference type="PROSITE" id="PS50994">
    <property type="entry name" value="INTEGRASE"/>
    <property type="match status" value="1"/>
</dbReference>
<dbReference type="PANTHER" id="PTHR46585:SF1">
    <property type="entry name" value="CHROMO DOMAIN-CONTAINING PROTEIN"/>
    <property type="match status" value="1"/>
</dbReference>
<dbReference type="SUPFAM" id="SSF53098">
    <property type="entry name" value="Ribonuclease H-like"/>
    <property type="match status" value="1"/>
</dbReference>
<evidence type="ECO:0000313" key="3">
    <source>
        <dbReference type="EMBL" id="GFT43933.1"/>
    </source>
</evidence>
<dbReference type="GO" id="GO:0015074">
    <property type="term" value="P:DNA integration"/>
    <property type="evidence" value="ECO:0007669"/>
    <property type="project" value="InterPro"/>
</dbReference>
<dbReference type="PANTHER" id="PTHR46585">
    <property type="entry name" value="INTEGRASE CORE DOMAIN CONTAINING PROTEIN"/>
    <property type="match status" value="1"/>
</dbReference>
<keyword evidence="4" id="KW-1185">Reference proteome</keyword>
<organism evidence="3 4">
    <name type="scientific">Nephila pilipes</name>
    <name type="common">Giant wood spider</name>
    <name type="synonym">Nephila maculata</name>
    <dbReference type="NCBI Taxonomy" id="299642"/>
    <lineage>
        <taxon>Eukaryota</taxon>
        <taxon>Metazoa</taxon>
        <taxon>Ecdysozoa</taxon>
        <taxon>Arthropoda</taxon>
        <taxon>Chelicerata</taxon>
        <taxon>Arachnida</taxon>
        <taxon>Araneae</taxon>
        <taxon>Araneomorphae</taxon>
        <taxon>Entelegynae</taxon>
        <taxon>Araneoidea</taxon>
        <taxon>Nephilidae</taxon>
        <taxon>Nephila</taxon>
    </lineage>
</organism>
<sequence length="712" mass="82696">MSRYLRAYPIKDKRAGTIAKIFRKVFKEVRPKNIQTDKGTEFYNRTVRSLFMKFNIHHYSTKSEAKCAILERAHKTLQNKMFRVFTHRNSYKYLDILKPLVDSYNTSVHRSHGFKPANVTEADEPQLYKSLYEIDVPIRFRFSVNDVVRISKARKVFRKGYLPGWTEETFVVYKRFPTNPPTYVLQDLSGKEIAGRFYAEELQKIDKSDNDLWAIEKIIRTKGRGASRQLLVNIKREIEVVDEKLLSTFDISLYNKDHEDFVARFNANMKNIFIDPSLVITLSNNNRQINIELKQGFDWIVTPEKGSQLLRMLGLDPHKTLTISHRPGGFTLFRRYRAPDREIFKNQTIQLIAKEPILDETFEIKLKEGDLLEQIKLQLNDLVLGNEVNFTESNGKVIVTLRFNIKIEFKKNICPRLMSALNIIDDAYTIFGEKSKVQFPYTRPTESIKGESFHVIVYKTYPTKRKETKTKTLLIPSGMYQTAQDLFKEFQFITLKLSSDSRVKLQVPSYTIVTLGEKFRDMLEFTQDTFEHGDYKAEYVLELRSGITEIYVYCDIVAPSLVGDSLASILKIIPIANEHNEQIVKNFSVPLYFRVKKQFFDSVELILKTSSGEGMVFFSSLRQYALPLMIQAGTYLGKRLLASGQNIIEDVSQGKSFGHAARDQIRHTEREIKADIIRKLKGGGRQLKRKKSETYPHTKRKKRKTTDVFSDI</sequence>
<accession>A0A8X6P1S2</accession>
<evidence type="ECO:0000259" key="2">
    <source>
        <dbReference type="PROSITE" id="PS50994"/>
    </source>
</evidence>
<evidence type="ECO:0000256" key="1">
    <source>
        <dbReference type="SAM" id="MobiDB-lite"/>
    </source>
</evidence>
<dbReference type="OrthoDB" id="6424059at2759"/>
<protein>
    <submittedName>
        <fullName evidence="3">Uncharacterized transposon-derived protein F54H12.3</fullName>
    </submittedName>
</protein>
<evidence type="ECO:0000313" key="4">
    <source>
        <dbReference type="Proteomes" id="UP000887013"/>
    </source>
</evidence>
<feature type="compositionally biased region" description="Basic residues" evidence="1">
    <location>
        <begin position="683"/>
        <end position="704"/>
    </location>
</feature>
<dbReference type="Proteomes" id="UP000887013">
    <property type="component" value="Unassembled WGS sequence"/>
</dbReference>